<accession>A0A6J6QLR8</accession>
<protein>
    <submittedName>
        <fullName evidence="2">Unannotated protein</fullName>
    </submittedName>
</protein>
<dbReference type="AlphaFoldDB" id="A0A6J6QLR8"/>
<sequence length="225" mass="24134">MSRFSALVVVLAVAALAACGVTDTGEFREIPANEFPAGLRVTIPPTTTTTTTTTAPPGPTTTEPKVTLPPTPTEIIQIFYVQGIRVRAVSIEERSPVLVQRKLFELTERRGMMSSELRLATVLPAGAILNGDIKRGVTSVELGSTLDSVLPEDLPLFFAQIVLTVLPPSRQGQVVFTLDGQPYPPVKADQTVLEAGAPVVWEDYEQLIFGEPQPPVSTTTLFGPP</sequence>
<dbReference type="EMBL" id="CAEZXX010000074">
    <property type="protein sequence ID" value="CAB4711696.1"/>
    <property type="molecule type" value="Genomic_DNA"/>
</dbReference>
<organism evidence="2">
    <name type="scientific">freshwater metagenome</name>
    <dbReference type="NCBI Taxonomy" id="449393"/>
    <lineage>
        <taxon>unclassified sequences</taxon>
        <taxon>metagenomes</taxon>
        <taxon>ecological metagenomes</taxon>
    </lineage>
</organism>
<dbReference type="PROSITE" id="PS51257">
    <property type="entry name" value="PROKAR_LIPOPROTEIN"/>
    <property type="match status" value="1"/>
</dbReference>
<gene>
    <name evidence="2" type="ORF">UFOPK2602_01198</name>
</gene>
<name>A0A6J6QLR8_9ZZZZ</name>
<feature type="compositionally biased region" description="Low complexity" evidence="1">
    <location>
        <begin position="42"/>
        <end position="64"/>
    </location>
</feature>
<evidence type="ECO:0000256" key="1">
    <source>
        <dbReference type="SAM" id="MobiDB-lite"/>
    </source>
</evidence>
<reference evidence="2" key="1">
    <citation type="submission" date="2020-05" db="EMBL/GenBank/DDBJ databases">
        <authorList>
            <person name="Chiriac C."/>
            <person name="Salcher M."/>
            <person name="Ghai R."/>
            <person name="Kavagutti S V."/>
        </authorList>
    </citation>
    <scope>NUCLEOTIDE SEQUENCE</scope>
</reference>
<proteinExistence type="predicted"/>
<feature type="region of interest" description="Disordered" evidence="1">
    <location>
        <begin position="39"/>
        <end position="68"/>
    </location>
</feature>
<evidence type="ECO:0000313" key="2">
    <source>
        <dbReference type="EMBL" id="CAB4711696.1"/>
    </source>
</evidence>